<proteinExistence type="predicted"/>
<dbReference type="EMBL" id="SGPL01000103">
    <property type="protein sequence ID" value="THH17646.1"/>
    <property type="molecule type" value="Genomic_DNA"/>
</dbReference>
<feature type="domain" description="Retrovirus-related Pol polyprotein from transposon TNT 1-94-like beta-barrel" evidence="3">
    <location>
        <begin position="188"/>
        <end position="235"/>
    </location>
</feature>
<dbReference type="AlphaFoldDB" id="A0A4S4LY93"/>
<dbReference type="Pfam" id="PF07727">
    <property type="entry name" value="RVT_2"/>
    <property type="match status" value="1"/>
</dbReference>
<dbReference type="OrthoDB" id="1748863at2759"/>
<evidence type="ECO:0000259" key="2">
    <source>
        <dbReference type="Pfam" id="PF07727"/>
    </source>
</evidence>
<dbReference type="InterPro" id="IPR013103">
    <property type="entry name" value="RVT_2"/>
</dbReference>
<feature type="region of interest" description="Disordered" evidence="1">
    <location>
        <begin position="365"/>
        <end position="395"/>
    </location>
</feature>
<gene>
    <name evidence="4" type="ORF">EW146_g3207</name>
</gene>
<sequence length="913" mass="102904">MVTIIPLGGLETGPEDSLAMLKLEWQRNQHKLKLELTFTEKRARSQFNALEDLFSIGKKENESLQSLIHRIDEAMNEDITRTHRLEAFPPSDSTQAFVASSGTPGAGKKSKGSRQWFKCGFCSMNGHTDRYFKCINQQLQGKPSQANAIQEVPKLDSGIVQFTGSASLHSLHPSDPLLPLQLDADVDWNADTGATSHMTPHHHWLCSYKPHVIPVHLADSTVIYSAGIGSVVWKVIYTLHLKNEAFGAFKHYKAYTENATGYKMKSTQDGSNFAMTIGSSGGAQCAIGLSRMVWQSEPIALSLKPLLPMLHGRICLCLSGEKLWHLLSMSGIACPSPHSRASLLTRPGIVQAVFLRLSTRQRRTPGTWWQVKPSESTSVREDDHDDASSSLDQPVMSDGEKLVEEALMAEVERALFVASPGKAEPSSYRLALNRPDADAWQKAAEEEMDAHAHNGKHYKARLVANDFSHCPGFDYFETFDPTAKFAAIRAILALSAIEDFHLRSVDISHAFINGELDTKVYMEQPEGFEQGEPITSISLPVFVDDCTFVSNSAEILDKIVAELASTFRLRDLSPSTSILGTEIVRDCPNRCLSLSQCQYIIDMLQCYGFDDSSPVKMPILPGVRLSSDMSAKSDEDKEYMKKVLSPPHREFADTFFIHELRGTKGQSQHTVTNVEEREDTMSDFFEFLQMDRINSDEWWVDVGLEISQHDKVLQWVVDGHHDLLRYALPTLPKPTMAKIKFGTRCLQVGHSGMLYDLAGFRYQMGTGARWTDQTFMACTKNGQEDSARIELRVPKRETMNVLKDFDQELMTHTLVAFDDYTWWYFKFYRLAMINYLLIDLLNGSTLQRQWLESLLLECGLIYMINVLNRRPSQFSRDCTLIQVQLQHKISPDMDANEVDKDDAMVPVRPSSWE</sequence>
<organism evidence="4 5">
    <name type="scientific">Bondarzewia mesenterica</name>
    <dbReference type="NCBI Taxonomy" id="1095465"/>
    <lineage>
        <taxon>Eukaryota</taxon>
        <taxon>Fungi</taxon>
        <taxon>Dikarya</taxon>
        <taxon>Basidiomycota</taxon>
        <taxon>Agaricomycotina</taxon>
        <taxon>Agaricomycetes</taxon>
        <taxon>Russulales</taxon>
        <taxon>Bondarzewiaceae</taxon>
        <taxon>Bondarzewia</taxon>
    </lineage>
</organism>
<protein>
    <submittedName>
        <fullName evidence="4">Uncharacterized protein</fullName>
    </submittedName>
</protein>
<accession>A0A4S4LY93</accession>
<reference evidence="4 5" key="1">
    <citation type="submission" date="2019-02" db="EMBL/GenBank/DDBJ databases">
        <title>Genome sequencing of the rare red list fungi Bondarzewia mesenterica.</title>
        <authorList>
            <person name="Buettner E."/>
            <person name="Kellner H."/>
        </authorList>
    </citation>
    <scope>NUCLEOTIDE SEQUENCE [LARGE SCALE GENOMIC DNA]</scope>
    <source>
        <strain evidence="4 5">DSM 108281</strain>
    </source>
</reference>
<evidence type="ECO:0000259" key="3">
    <source>
        <dbReference type="Pfam" id="PF22936"/>
    </source>
</evidence>
<dbReference type="Proteomes" id="UP000310158">
    <property type="component" value="Unassembled WGS sequence"/>
</dbReference>
<dbReference type="Pfam" id="PF22936">
    <property type="entry name" value="Pol_BBD"/>
    <property type="match status" value="1"/>
</dbReference>
<evidence type="ECO:0000313" key="4">
    <source>
        <dbReference type="EMBL" id="THH17646.1"/>
    </source>
</evidence>
<feature type="domain" description="Reverse transcriptase Ty1/copia-type" evidence="2">
    <location>
        <begin position="454"/>
        <end position="530"/>
    </location>
</feature>
<evidence type="ECO:0000256" key="1">
    <source>
        <dbReference type="SAM" id="MobiDB-lite"/>
    </source>
</evidence>
<evidence type="ECO:0000313" key="5">
    <source>
        <dbReference type="Proteomes" id="UP000310158"/>
    </source>
</evidence>
<keyword evidence="5" id="KW-1185">Reference proteome</keyword>
<comment type="caution">
    <text evidence="4">The sequence shown here is derived from an EMBL/GenBank/DDBJ whole genome shotgun (WGS) entry which is preliminary data.</text>
</comment>
<dbReference type="InterPro" id="IPR054722">
    <property type="entry name" value="PolX-like_BBD"/>
</dbReference>
<name>A0A4S4LY93_9AGAM</name>